<dbReference type="InterPro" id="IPR003607">
    <property type="entry name" value="HD/PDEase_dom"/>
</dbReference>
<dbReference type="SMART" id="SM00065">
    <property type="entry name" value="GAF"/>
    <property type="match status" value="1"/>
</dbReference>
<sequence length="511" mass="56854">MEAPKLLLVEVDKMVANYLAAQFAEVSDTQFDVGVTFSGEDAVNMVSTTPYDIVLMEIALPGINAVEALKQIKDVDGDIQVILVGDGPSPESVLEGFREGAYDFIMKPYSFDRLLETVKNAVERREVLQERKKLIRNLWEASEKLTADNEKLAAFKATAEKKLERGQQQMRVFTSYLEQSNTGCSLAECGELAVRSAIKILGRKEVALLFLEEDYLVVRNASAFEPEFQRGGKVPLTRFESLFKESRSARVIEFRTKAGVRSVACVPLLRGGEPVGVLCVGGNGNDLPFDKADLAVLTEFGGVVSISLRSAVLLDRIHRTHLEAILALLLAAETKDPDIRVHSQRVADYSVKIGQELGLPAPDILMVRYAALLHDLGKIGLPDELLRKTGEPTEAELEEIRQHEISSDRIVTPMKFLEQARPMIRHHHERFDGAGYPDGLSGDSIPLGARIIAVADCFDALTSTRSYHERLNRDEALLKMEEDYGWFDPEILEAFKKVLEKEAGPGWKEEK</sequence>
<keyword evidence="2" id="KW-0418">Kinase</keyword>
<feature type="coiled-coil region" evidence="4">
    <location>
        <begin position="111"/>
        <end position="138"/>
    </location>
</feature>
<dbReference type="InterPro" id="IPR011006">
    <property type="entry name" value="CheY-like_superfamily"/>
</dbReference>
<dbReference type="SMART" id="SM00448">
    <property type="entry name" value="REC"/>
    <property type="match status" value="1"/>
</dbReference>
<dbReference type="Pfam" id="PF01590">
    <property type="entry name" value="GAF"/>
    <property type="match status" value="1"/>
</dbReference>
<dbReference type="InterPro" id="IPR001789">
    <property type="entry name" value="Sig_transdc_resp-reg_receiver"/>
</dbReference>
<feature type="domain" description="Response regulatory" evidence="5">
    <location>
        <begin position="5"/>
        <end position="122"/>
    </location>
</feature>
<keyword evidence="1" id="KW-0808">Transferase</keyword>
<dbReference type="PANTHER" id="PTHR45228">
    <property type="entry name" value="CYCLIC DI-GMP PHOSPHODIESTERASE TM_0186-RELATED"/>
    <property type="match status" value="1"/>
</dbReference>
<dbReference type="Pfam" id="PF00072">
    <property type="entry name" value="Response_reg"/>
    <property type="match status" value="1"/>
</dbReference>
<evidence type="ECO:0000256" key="2">
    <source>
        <dbReference type="ARBA" id="ARBA00022777"/>
    </source>
</evidence>
<dbReference type="SUPFAM" id="SSF55781">
    <property type="entry name" value="GAF domain-like"/>
    <property type="match status" value="1"/>
</dbReference>
<dbReference type="PROSITE" id="PS51831">
    <property type="entry name" value="HD"/>
    <property type="match status" value="1"/>
</dbReference>
<dbReference type="AlphaFoldDB" id="A0A523UNX5"/>
<dbReference type="SUPFAM" id="SSF52172">
    <property type="entry name" value="CheY-like"/>
    <property type="match status" value="1"/>
</dbReference>
<dbReference type="Gene3D" id="3.40.50.2300">
    <property type="match status" value="1"/>
</dbReference>
<name>A0A523UNX5_UNCT6</name>
<evidence type="ECO:0000313" key="9">
    <source>
        <dbReference type="Proteomes" id="UP000315525"/>
    </source>
</evidence>
<accession>A0A523UNX5</accession>
<dbReference type="SUPFAM" id="SSF109604">
    <property type="entry name" value="HD-domain/PDEase-like"/>
    <property type="match status" value="1"/>
</dbReference>
<evidence type="ECO:0000259" key="6">
    <source>
        <dbReference type="PROSITE" id="PS51831"/>
    </source>
</evidence>
<proteinExistence type="predicted"/>
<evidence type="ECO:0000313" key="8">
    <source>
        <dbReference type="EMBL" id="TET44011.1"/>
    </source>
</evidence>
<organism evidence="8 9">
    <name type="scientific">candidate division TA06 bacterium</name>
    <dbReference type="NCBI Taxonomy" id="2250710"/>
    <lineage>
        <taxon>Bacteria</taxon>
        <taxon>Bacteria division TA06</taxon>
    </lineage>
</organism>
<feature type="domain" description="HD" evidence="6">
    <location>
        <begin position="339"/>
        <end position="461"/>
    </location>
</feature>
<dbReference type="InterPro" id="IPR003018">
    <property type="entry name" value="GAF"/>
</dbReference>
<gene>
    <name evidence="8" type="ORF">E3J62_11765</name>
</gene>
<evidence type="ECO:0000259" key="7">
    <source>
        <dbReference type="PROSITE" id="PS51832"/>
    </source>
</evidence>
<dbReference type="Gene3D" id="1.10.3210.10">
    <property type="entry name" value="Hypothetical protein af1432"/>
    <property type="match status" value="1"/>
</dbReference>
<dbReference type="GO" id="GO:0000160">
    <property type="term" value="P:phosphorelay signal transduction system"/>
    <property type="evidence" value="ECO:0007669"/>
    <property type="project" value="InterPro"/>
</dbReference>
<dbReference type="InterPro" id="IPR029016">
    <property type="entry name" value="GAF-like_dom_sf"/>
</dbReference>
<comment type="caution">
    <text evidence="8">The sequence shown here is derived from an EMBL/GenBank/DDBJ whole genome shotgun (WGS) entry which is preliminary data.</text>
</comment>
<dbReference type="EMBL" id="SOJN01000142">
    <property type="protein sequence ID" value="TET44011.1"/>
    <property type="molecule type" value="Genomic_DNA"/>
</dbReference>
<evidence type="ECO:0000256" key="3">
    <source>
        <dbReference type="PROSITE-ProRule" id="PRU00169"/>
    </source>
</evidence>
<dbReference type="GO" id="GO:0016301">
    <property type="term" value="F:kinase activity"/>
    <property type="evidence" value="ECO:0007669"/>
    <property type="project" value="UniProtKB-KW"/>
</dbReference>
<comment type="caution">
    <text evidence="3">Lacks conserved residue(s) required for the propagation of feature annotation.</text>
</comment>
<dbReference type="Proteomes" id="UP000315525">
    <property type="component" value="Unassembled WGS sequence"/>
</dbReference>
<dbReference type="InterPro" id="IPR052020">
    <property type="entry name" value="Cyclic_di-GMP/3'3'-cGAMP_PDE"/>
</dbReference>
<dbReference type="PANTHER" id="PTHR45228:SF4">
    <property type="entry name" value="LIPOPROTEIN"/>
    <property type="match status" value="1"/>
</dbReference>
<dbReference type="PROSITE" id="PS50110">
    <property type="entry name" value="RESPONSE_REGULATORY"/>
    <property type="match status" value="1"/>
</dbReference>
<feature type="domain" description="HD-GYP" evidence="7">
    <location>
        <begin position="317"/>
        <end position="511"/>
    </location>
</feature>
<evidence type="ECO:0000259" key="5">
    <source>
        <dbReference type="PROSITE" id="PS50110"/>
    </source>
</evidence>
<dbReference type="SMART" id="SM00471">
    <property type="entry name" value="HDc"/>
    <property type="match status" value="1"/>
</dbReference>
<evidence type="ECO:0000256" key="1">
    <source>
        <dbReference type="ARBA" id="ARBA00022679"/>
    </source>
</evidence>
<evidence type="ECO:0000256" key="4">
    <source>
        <dbReference type="SAM" id="Coils"/>
    </source>
</evidence>
<dbReference type="InterPro" id="IPR037522">
    <property type="entry name" value="HD_GYP_dom"/>
</dbReference>
<dbReference type="CDD" id="cd00077">
    <property type="entry name" value="HDc"/>
    <property type="match status" value="1"/>
</dbReference>
<dbReference type="InterPro" id="IPR006674">
    <property type="entry name" value="HD_domain"/>
</dbReference>
<reference evidence="8 9" key="1">
    <citation type="submission" date="2019-03" db="EMBL/GenBank/DDBJ databases">
        <title>Metabolic potential of uncultured bacteria and archaea associated with petroleum seepage in deep-sea sediments.</title>
        <authorList>
            <person name="Dong X."/>
            <person name="Hubert C."/>
        </authorList>
    </citation>
    <scope>NUCLEOTIDE SEQUENCE [LARGE SCALE GENOMIC DNA]</scope>
    <source>
        <strain evidence="8">E44_bin18</strain>
    </source>
</reference>
<dbReference type="PROSITE" id="PS51832">
    <property type="entry name" value="HD_GYP"/>
    <property type="match status" value="1"/>
</dbReference>
<protein>
    <submittedName>
        <fullName evidence="8">HD domain-containing protein</fullName>
    </submittedName>
</protein>
<keyword evidence="4" id="KW-0175">Coiled coil</keyword>
<dbReference type="Gene3D" id="3.30.450.40">
    <property type="match status" value="1"/>
</dbReference>
<dbReference type="Pfam" id="PF13487">
    <property type="entry name" value="HD_5"/>
    <property type="match status" value="1"/>
</dbReference>